<accession>A0A1J4RP44</accession>
<dbReference type="EMBL" id="MNUJ01000060">
    <property type="protein sequence ID" value="OIN88824.1"/>
    <property type="molecule type" value="Genomic_DNA"/>
</dbReference>
<protein>
    <recommendedName>
        <fullName evidence="5">PilN domain-containing protein</fullName>
    </recommendedName>
</protein>
<feature type="transmembrane region" description="Helical" evidence="2">
    <location>
        <begin position="27"/>
        <end position="48"/>
    </location>
</feature>
<reference evidence="3 4" key="1">
    <citation type="journal article" date="2016" name="Environ. Microbiol.">
        <title>Genomic resolution of a cold subsurface aquifer community provides metabolic insights for novel microbes adapted to high CO concentrations.</title>
        <authorList>
            <person name="Probst A.J."/>
            <person name="Castelle C.J."/>
            <person name="Singh A."/>
            <person name="Brown C.T."/>
            <person name="Anantharaman K."/>
            <person name="Sharon I."/>
            <person name="Hug L.A."/>
            <person name="Burstein D."/>
            <person name="Emerson J.B."/>
            <person name="Thomas B.C."/>
            <person name="Banfield J.F."/>
        </authorList>
    </citation>
    <scope>NUCLEOTIDE SEQUENCE [LARGE SCALE GENOMIC DNA]</scope>
    <source>
        <strain evidence="3">CG1_02_42_45</strain>
    </source>
</reference>
<dbReference type="InterPro" id="IPR052534">
    <property type="entry name" value="Extracell_DNA_Util/SecSys_Comp"/>
</dbReference>
<keyword evidence="2" id="KW-0812">Transmembrane</keyword>
<feature type="coiled-coil region" evidence="1">
    <location>
        <begin position="56"/>
        <end position="83"/>
    </location>
</feature>
<keyword evidence="1" id="KW-0175">Coiled coil</keyword>
<evidence type="ECO:0000256" key="2">
    <source>
        <dbReference type="SAM" id="Phobius"/>
    </source>
</evidence>
<evidence type="ECO:0008006" key="5">
    <source>
        <dbReference type="Google" id="ProtNLM"/>
    </source>
</evidence>
<proteinExistence type="predicted"/>
<dbReference type="PANTHER" id="PTHR40278">
    <property type="entry name" value="DNA UTILIZATION PROTEIN HOFN"/>
    <property type="match status" value="1"/>
</dbReference>
<dbReference type="Proteomes" id="UP000182753">
    <property type="component" value="Unassembled WGS sequence"/>
</dbReference>
<dbReference type="Pfam" id="PF05137">
    <property type="entry name" value="PilN"/>
    <property type="match status" value="1"/>
</dbReference>
<evidence type="ECO:0000313" key="4">
    <source>
        <dbReference type="Proteomes" id="UP000182753"/>
    </source>
</evidence>
<dbReference type="InterPro" id="IPR007813">
    <property type="entry name" value="PilN"/>
</dbReference>
<comment type="caution">
    <text evidence="3">The sequence shown here is derived from an EMBL/GenBank/DDBJ whole genome shotgun (WGS) entry which is preliminary data.</text>
</comment>
<dbReference type="PANTHER" id="PTHR40278:SF1">
    <property type="entry name" value="DNA UTILIZATION PROTEIN HOFN"/>
    <property type="match status" value="1"/>
</dbReference>
<organism evidence="3 4">
    <name type="scientific">Candidatus Berkelbacteria bacterium CG1_02_42_45</name>
    <dbReference type="NCBI Taxonomy" id="1805036"/>
    <lineage>
        <taxon>Bacteria</taxon>
        <taxon>Candidatus Berkelbacteria</taxon>
    </lineage>
</organism>
<gene>
    <name evidence="3" type="ORF">AUJ40_03085</name>
</gene>
<dbReference type="AlphaFoldDB" id="A0A1J4RP44"/>
<keyword evidence="2" id="KW-1133">Transmembrane helix</keyword>
<sequence>MPDEEVHKEGTEPFLEINTPQGGSRTAGMVFILTIISVILIVGFLVFYKYHTDSQATDKEQALQNLQTELNSKKNKKIEDQAAQVNSTVQILSTASKSKYLFKAFIDELVKKITNDTKLNNLSIDSSGKVTMDGQSGSYRSVADLALALKSGSKLKNIQITGLTQSTENGAAVVSFSMIADISDWKNASITETQAPSATTTPGGEGE</sequence>
<evidence type="ECO:0000256" key="1">
    <source>
        <dbReference type="SAM" id="Coils"/>
    </source>
</evidence>
<name>A0A1J4RP44_9BACT</name>
<evidence type="ECO:0000313" key="3">
    <source>
        <dbReference type="EMBL" id="OIN88824.1"/>
    </source>
</evidence>
<keyword evidence="2" id="KW-0472">Membrane</keyword>